<dbReference type="NCBIfam" id="NF003346">
    <property type="entry name" value="PRK04366.1"/>
    <property type="match status" value="1"/>
</dbReference>
<proteinExistence type="inferred from homology"/>
<dbReference type="InterPro" id="IPR020581">
    <property type="entry name" value="GDC_P"/>
</dbReference>
<evidence type="ECO:0000256" key="6">
    <source>
        <dbReference type="ARBA" id="ARBA00023002"/>
    </source>
</evidence>
<dbReference type="RefSeq" id="WP_379683579.1">
    <property type="nucleotide sequence ID" value="NZ_JBHLYW010000011.1"/>
</dbReference>
<gene>
    <name evidence="8 11" type="primary">gcvP</name>
    <name evidence="11" type="ORF">ACFFLS_18425</name>
</gene>
<dbReference type="InterPro" id="IPR049315">
    <property type="entry name" value="GDC-P_N"/>
</dbReference>
<dbReference type="Pfam" id="PF02347">
    <property type="entry name" value="GDC-P"/>
    <property type="match status" value="2"/>
</dbReference>
<name>A0ABV6BWL3_9FLAO</name>
<dbReference type="Proteomes" id="UP001589734">
    <property type="component" value="Unassembled WGS sequence"/>
</dbReference>
<evidence type="ECO:0000313" key="12">
    <source>
        <dbReference type="Proteomes" id="UP001589734"/>
    </source>
</evidence>
<dbReference type="PANTHER" id="PTHR11773">
    <property type="entry name" value="GLYCINE DEHYDROGENASE, DECARBOXYLATING"/>
    <property type="match status" value="1"/>
</dbReference>
<evidence type="ECO:0000259" key="10">
    <source>
        <dbReference type="Pfam" id="PF21478"/>
    </source>
</evidence>
<dbReference type="Gene3D" id="3.90.1150.10">
    <property type="entry name" value="Aspartate Aminotransferase, domain 1"/>
    <property type="match status" value="2"/>
</dbReference>
<evidence type="ECO:0000256" key="3">
    <source>
        <dbReference type="ARBA" id="ARBA00010756"/>
    </source>
</evidence>
<comment type="cofactor">
    <cofactor evidence="1 8">
        <name>pyridoxal 5'-phosphate</name>
        <dbReference type="ChEBI" id="CHEBI:597326"/>
    </cofactor>
</comment>
<comment type="function">
    <text evidence="2 8">The glycine cleavage system catalyzes the degradation of glycine. The P protein binds the alpha-amino group of glycine through its pyridoxal phosphate cofactor; CO(2) is released and the remaining methylamine moiety is then transferred to the lipoamide cofactor of the H protein.</text>
</comment>
<dbReference type="CDD" id="cd00613">
    <property type="entry name" value="GDC-P"/>
    <property type="match status" value="2"/>
</dbReference>
<keyword evidence="5 8" id="KW-0663">Pyridoxal phosphate</keyword>
<feature type="domain" description="Glycine cleavage system P-protein N-terminal" evidence="9">
    <location>
        <begin position="9"/>
        <end position="435"/>
    </location>
</feature>
<dbReference type="EC" id="1.4.4.2" evidence="8"/>
<evidence type="ECO:0000256" key="2">
    <source>
        <dbReference type="ARBA" id="ARBA00003788"/>
    </source>
</evidence>
<keyword evidence="12" id="KW-1185">Reference proteome</keyword>
<dbReference type="InterPro" id="IPR003437">
    <property type="entry name" value="GcvP"/>
</dbReference>
<dbReference type="InterPro" id="IPR015422">
    <property type="entry name" value="PyrdxlP-dep_Trfase_small"/>
</dbReference>
<evidence type="ECO:0000256" key="5">
    <source>
        <dbReference type="ARBA" id="ARBA00022898"/>
    </source>
</evidence>
<feature type="domain" description="Glycine dehydrogenase C-terminal" evidence="10">
    <location>
        <begin position="772"/>
        <end position="889"/>
    </location>
</feature>
<comment type="catalytic activity">
    <reaction evidence="7 8">
        <text>N(6)-[(R)-lipoyl]-L-lysyl-[glycine-cleavage complex H protein] + glycine + H(+) = N(6)-[(R)-S(8)-aminomethyldihydrolipoyl]-L-lysyl-[glycine-cleavage complex H protein] + CO2</text>
        <dbReference type="Rhea" id="RHEA:24304"/>
        <dbReference type="Rhea" id="RHEA-COMP:10494"/>
        <dbReference type="Rhea" id="RHEA-COMP:10495"/>
        <dbReference type="ChEBI" id="CHEBI:15378"/>
        <dbReference type="ChEBI" id="CHEBI:16526"/>
        <dbReference type="ChEBI" id="CHEBI:57305"/>
        <dbReference type="ChEBI" id="CHEBI:83099"/>
        <dbReference type="ChEBI" id="CHEBI:83143"/>
        <dbReference type="EC" id="1.4.4.2"/>
    </reaction>
</comment>
<dbReference type="Pfam" id="PF21478">
    <property type="entry name" value="GcvP2_C"/>
    <property type="match status" value="1"/>
</dbReference>
<dbReference type="Gene3D" id="3.40.640.10">
    <property type="entry name" value="Type I PLP-dependent aspartate aminotransferase-like (Major domain)"/>
    <property type="match status" value="2"/>
</dbReference>
<evidence type="ECO:0000259" key="9">
    <source>
        <dbReference type="Pfam" id="PF02347"/>
    </source>
</evidence>
<comment type="similarity">
    <text evidence="3 8">Belongs to the GcvP family.</text>
</comment>
<dbReference type="NCBIfam" id="TIGR00461">
    <property type="entry name" value="gcvP"/>
    <property type="match status" value="1"/>
</dbReference>
<dbReference type="SUPFAM" id="SSF53383">
    <property type="entry name" value="PLP-dependent transferases"/>
    <property type="match status" value="2"/>
</dbReference>
<dbReference type="InterPro" id="IPR015421">
    <property type="entry name" value="PyrdxlP-dep_Trfase_major"/>
</dbReference>
<dbReference type="GO" id="GO:0004375">
    <property type="term" value="F:glycine dehydrogenase (decarboxylating) activity"/>
    <property type="evidence" value="ECO:0007669"/>
    <property type="project" value="UniProtKB-EC"/>
</dbReference>
<dbReference type="EMBL" id="JBHLYW010000011">
    <property type="protein sequence ID" value="MFC0079031.1"/>
    <property type="molecule type" value="Genomic_DNA"/>
</dbReference>
<accession>A0ABV6BWL3</accession>
<evidence type="ECO:0000256" key="7">
    <source>
        <dbReference type="ARBA" id="ARBA00049026"/>
    </source>
</evidence>
<dbReference type="InterPro" id="IPR049316">
    <property type="entry name" value="GDC-P_C"/>
</dbReference>
<keyword evidence="6 8" id="KW-0560">Oxidoreductase</keyword>
<organism evidence="11 12">
    <name type="scientific">Flavobacterium procerum</name>
    <dbReference type="NCBI Taxonomy" id="1455569"/>
    <lineage>
        <taxon>Bacteria</taxon>
        <taxon>Pseudomonadati</taxon>
        <taxon>Bacteroidota</taxon>
        <taxon>Flavobacteriia</taxon>
        <taxon>Flavobacteriales</taxon>
        <taxon>Flavobacteriaceae</taxon>
        <taxon>Flavobacterium</taxon>
    </lineage>
</organism>
<dbReference type="PANTHER" id="PTHR11773:SF1">
    <property type="entry name" value="GLYCINE DEHYDROGENASE (DECARBOXYLATING), MITOCHONDRIAL"/>
    <property type="match status" value="1"/>
</dbReference>
<dbReference type="InterPro" id="IPR015424">
    <property type="entry name" value="PyrdxlP-dep_Trfase"/>
</dbReference>
<dbReference type="HAMAP" id="MF_00711">
    <property type="entry name" value="GcvP"/>
    <property type="match status" value="1"/>
</dbReference>
<sequence length="949" mass="103571">MRTDAFALRHIGPREADLPHMLKTIGVDSIEQLVYETLPDDIRLKAPLNLDPAMTEFEFANHIRELGKKNKTFKSYIGLGYHPTIVPAPIQRNIFENPGWYTAYTPYQAEIAQGRLEAILNFQTTVIELTGMEIANASLLDEGTAAAEAMALLFDVRTRDQKKNNTHKFFVSEEILPQTLSVLQTRSTPIGIELVVGNHETFDFSNEFFGAILQYPGKYGQVNDYSAFVAKAKENEIKVAFAADILSLAALTSPGEMGAAVVVGTSQRFGVPMGYGGPHAAFFATKDEYKRSMPGRIIGVSIDVNGNRALRMALGTREQHIKREKATSNICTAQVLLAVMAGMYAVYHGPEGLKYIANKVHASAVTTAEALNKLGVYQTNTAYFDTILVKADAQKVKAAAEKNKVNFFYPDADSVSISLNETTSVADINQIIAIFAEAVGKETVSVSELTEASQLPASLERTSSFLTHDVFNNHHSESQLMRYIKKLERKDLSLNHSMISLGSCTMKLNAASEMLPLSMPNWNSIHPFAPIEQAEGYITMLKKLEQQLNVITGFAGTTLQPNSGAQGEYAGLMAIRAYHLSRGDSHRNVCLIPSSAHGTNPASAAMAGMKIIVTKTTPEGNIDVEDLREKAIEHKDDLSCLMVTYPSTHGVFESSIIEITKLIHDNGGLVYMDGANMNAQVGLTNPATIGADVCHLNLHKTFAIPHGGGGPGVGPICVNEKLVPFLPTNPILNVGGEQAITAISSAPYGSALVCLISYGYITMMGAEGLKSATEHAILNANYMKARFEGHYPILYTGECGRAAHEMILDCRAFKENGIEVGDIAKRLMDYGFHAPTVSFPVAGTLMIEPTESEDLAELDRFCDALISIRKEIEAATADDKNNVLKNAPHTLAMLTSDSWDFPYSRETAAYPLDYIADNKFWPSVRRVDDAYGDRNLVCSCAPIEAYMES</sequence>
<comment type="subunit">
    <text evidence="4 8">The glycine cleavage system is composed of four proteins: P, T, L and H.</text>
</comment>
<reference evidence="11 12" key="1">
    <citation type="submission" date="2024-09" db="EMBL/GenBank/DDBJ databases">
        <authorList>
            <person name="Sun Q."/>
            <person name="Mori K."/>
        </authorList>
    </citation>
    <scope>NUCLEOTIDE SEQUENCE [LARGE SCALE GENOMIC DNA]</scope>
    <source>
        <strain evidence="11 12">CGMCC 1.12926</strain>
    </source>
</reference>
<evidence type="ECO:0000313" key="11">
    <source>
        <dbReference type="EMBL" id="MFC0079031.1"/>
    </source>
</evidence>
<feature type="domain" description="Glycine cleavage system P-protein N-terminal" evidence="9">
    <location>
        <begin position="454"/>
        <end position="727"/>
    </location>
</feature>
<protein>
    <recommendedName>
        <fullName evidence="8">Glycine dehydrogenase (decarboxylating)</fullName>
        <ecNumber evidence="8">1.4.4.2</ecNumber>
    </recommendedName>
    <alternativeName>
        <fullName evidence="8">Glycine cleavage system P-protein</fullName>
    </alternativeName>
    <alternativeName>
        <fullName evidence="8">Glycine decarboxylase</fullName>
    </alternativeName>
    <alternativeName>
        <fullName evidence="8">Glycine dehydrogenase (aminomethyl-transferring)</fullName>
    </alternativeName>
</protein>
<evidence type="ECO:0000256" key="1">
    <source>
        <dbReference type="ARBA" id="ARBA00001933"/>
    </source>
</evidence>
<comment type="caution">
    <text evidence="11">The sequence shown here is derived from an EMBL/GenBank/DDBJ whole genome shotgun (WGS) entry which is preliminary data.</text>
</comment>
<evidence type="ECO:0000256" key="4">
    <source>
        <dbReference type="ARBA" id="ARBA00011690"/>
    </source>
</evidence>
<evidence type="ECO:0000256" key="8">
    <source>
        <dbReference type="HAMAP-Rule" id="MF_00711"/>
    </source>
</evidence>
<feature type="modified residue" description="N6-(pyridoxal phosphate)lysine" evidence="8">
    <location>
        <position position="700"/>
    </location>
</feature>